<evidence type="ECO:0000256" key="9">
    <source>
        <dbReference type="ARBA" id="ARBA00023136"/>
    </source>
</evidence>
<dbReference type="GO" id="GO:0098797">
    <property type="term" value="C:plasma membrane protein complex"/>
    <property type="evidence" value="ECO:0007669"/>
    <property type="project" value="TreeGrafter"/>
</dbReference>
<reference evidence="13 14" key="1">
    <citation type="submission" date="2019-01" db="EMBL/GenBank/DDBJ databases">
        <title>Complete genome sequence of Erythrobacter flavus KJ5.</title>
        <authorList>
            <person name="Kanesaki Y."/>
            <person name="Brotosudarmo T."/>
            <person name="Moriuchi R."/>
            <person name="Awai K."/>
        </authorList>
    </citation>
    <scope>NUCLEOTIDE SEQUENCE [LARGE SCALE GENOMIC DNA]</scope>
    <source>
        <strain evidence="13 14">KJ5</strain>
    </source>
</reference>
<dbReference type="RefSeq" id="WP_130587138.1">
    <property type="nucleotide sequence ID" value="NZ_AP019389.1"/>
</dbReference>
<evidence type="ECO:0000256" key="7">
    <source>
        <dbReference type="ARBA" id="ARBA00022927"/>
    </source>
</evidence>
<dbReference type="PROSITE" id="PS52015">
    <property type="entry name" value="TONB_CTD"/>
    <property type="match status" value="1"/>
</dbReference>
<feature type="region of interest" description="Disordered" evidence="11">
    <location>
        <begin position="131"/>
        <end position="150"/>
    </location>
</feature>
<evidence type="ECO:0000313" key="13">
    <source>
        <dbReference type="EMBL" id="BBI21750.1"/>
    </source>
</evidence>
<dbReference type="Gene3D" id="3.30.1150.10">
    <property type="match status" value="1"/>
</dbReference>
<organism evidence="13 14">
    <name type="scientific">Qipengyuania flava</name>
    <dbReference type="NCBI Taxonomy" id="192812"/>
    <lineage>
        <taxon>Bacteria</taxon>
        <taxon>Pseudomonadati</taxon>
        <taxon>Pseudomonadota</taxon>
        <taxon>Alphaproteobacteria</taxon>
        <taxon>Sphingomonadales</taxon>
        <taxon>Erythrobacteraceae</taxon>
        <taxon>Qipengyuania</taxon>
    </lineage>
</organism>
<dbReference type="GO" id="GO:0055085">
    <property type="term" value="P:transmembrane transport"/>
    <property type="evidence" value="ECO:0007669"/>
    <property type="project" value="InterPro"/>
</dbReference>
<keyword evidence="8 10" id="KW-1133">Transmembrane helix</keyword>
<dbReference type="Pfam" id="PF03544">
    <property type="entry name" value="TonB_C"/>
    <property type="match status" value="1"/>
</dbReference>
<feature type="domain" description="TonB C-terminal" evidence="12">
    <location>
        <begin position="155"/>
        <end position="248"/>
    </location>
</feature>
<comment type="similarity">
    <text evidence="2 10">Belongs to the TonB family.</text>
</comment>
<keyword evidence="3 10" id="KW-0813">Transport</keyword>
<protein>
    <recommendedName>
        <fullName evidence="10">Protein TonB</fullName>
    </recommendedName>
</protein>
<evidence type="ECO:0000256" key="8">
    <source>
        <dbReference type="ARBA" id="ARBA00022989"/>
    </source>
</evidence>
<dbReference type="InterPro" id="IPR003538">
    <property type="entry name" value="TonB"/>
</dbReference>
<evidence type="ECO:0000256" key="1">
    <source>
        <dbReference type="ARBA" id="ARBA00004383"/>
    </source>
</evidence>
<dbReference type="NCBIfam" id="TIGR01352">
    <property type="entry name" value="tonB_Cterm"/>
    <property type="match status" value="1"/>
</dbReference>
<dbReference type="InterPro" id="IPR051045">
    <property type="entry name" value="TonB-dependent_transducer"/>
</dbReference>
<accession>A0A3T1CLE4</accession>
<keyword evidence="9 10" id="KW-0472">Membrane</keyword>
<feature type="compositionally biased region" description="Low complexity" evidence="11">
    <location>
        <begin position="131"/>
        <end position="144"/>
    </location>
</feature>
<comment type="function">
    <text evidence="10">Interacts with outer membrane receptor proteins that carry out high-affinity binding and energy dependent uptake into the periplasmic space of specific substrates. It could act to transduce energy from the cytoplasmic membrane to specific energy-requiring processes in the outer membrane, resulting in the release into the periplasm of ligands bound by these outer membrane proteins.</text>
</comment>
<dbReference type="InterPro" id="IPR006260">
    <property type="entry name" value="TonB/TolA_C"/>
</dbReference>
<dbReference type="Proteomes" id="UP000290057">
    <property type="component" value="Chromosome"/>
</dbReference>
<evidence type="ECO:0000256" key="11">
    <source>
        <dbReference type="SAM" id="MobiDB-lite"/>
    </source>
</evidence>
<dbReference type="InterPro" id="IPR037682">
    <property type="entry name" value="TonB_C"/>
</dbReference>
<dbReference type="SUPFAM" id="SSF74653">
    <property type="entry name" value="TolA/TonB C-terminal domain"/>
    <property type="match status" value="1"/>
</dbReference>
<keyword evidence="14" id="KW-1185">Reference proteome</keyword>
<sequence>MIAARSGNRHWLVGGGIATAAHAVVLAGVLLVQPATPDNLVEQPVVLVELPPQAGPAPAAQAEQAEAQPQPEYVPPQKFMPQVEAPRVRAPLPRDIVTTPPPPPPLPVRRMVAAPLAAAPAAVPRNALATMPAGAGSGTAATPGDDPKAKREEADYYALLSAHLNRKKRYPSEAKKARQQGVVTVRFTVHSDGRISGSSIRNSSGHELLDRATLELMERVAPLPKFPRSMTRDSVTISLPIDYSLRTR</sequence>
<dbReference type="GO" id="GO:0015891">
    <property type="term" value="P:siderophore transport"/>
    <property type="evidence" value="ECO:0007669"/>
    <property type="project" value="InterPro"/>
</dbReference>
<feature type="transmembrane region" description="Helical" evidence="10">
    <location>
        <begin position="12"/>
        <end position="32"/>
    </location>
</feature>
<dbReference type="PANTHER" id="PTHR33446:SF2">
    <property type="entry name" value="PROTEIN TONB"/>
    <property type="match status" value="1"/>
</dbReference>
<dbReference type="GO" id="GO:0030288">
    <property type="term" value="C:outer membrane-bounded periplasmic space"/>
    <property type="evidence" value="ECO:0007669"/>
    <property type="project" value="InterPro"/>
</dbReference>
<evidence type="ECO:0000256" key="4">
    <source>
        <dbReference type="ARBA" id="ARBA00022475"/>
    </source>
</evidence>
<feature type="region of interest" description="Disordered" evidence="11">
    <location>
        <begin position="52"/>
        <end position="77"/>
    </location>
</feature>
<dbReference type="PANTHER" id="PTHR33446">
    <property type="entry name" value="PROTEIN TONB-RELATED"/>
    <property type="match status" value="1"/>
</dbReference>
<dbReference type="PRINTS" id="PR01374">
    <property type="entry name" value="TONBPROTEIN"/>
</dbReference>
<dbReference type="EMBL" id="AP019389">
    <property type="protein sequence ID" value="BBI21750.1"/>
    <property type="molecule type" value="Genomic_DNA"/>
</dbReference>
<name>A0A3T1CLE4_9SPHN</name>
<keyword evidence="5 10" id="KW-0997">Cell inner membrane</keyword>
<evidence type="ECO:0000256" key="3">
    <source>
        <dbReference type="ARBA" id="ARBA00022448"/>
    </source>
</evidence>
<evidence type="ECO:0000259" key="12">
    <source>
        <dbReference type="PROSITE" id="PS52015"/>
    </source>
</evidence>
<proteinExistence type="inferred from homology"/>
<keyword evidence="6 10" id="KW-0812">Transmembrane</keyword>
<evidence type="ECO:0000256" key="2">
    <source>
        <dbReference type="ARBA" id="ARBA00006555"/>
    </source>
</evidence>
<evidence type="ECO:0000313" key="14">
    <source>
        <dbReference type="Proteomes" id="UP000290057"/>
    </source>
</evidence>
<keyword evidence="7 10" id="KW-0653">Protein transport</keyword>
<keyword evidence="4 10" id="KW-1003">Cell membrane</keyword>
<dbReference type="AlphaFoldDB" id="A0A3T1CLE4"/>
<dbReference type="GO" id="GO:0015031">
    <property type="term" value="P:protein transport"/>
    <property type="evidence" value="ECO:0007669"/>
    <property type="project" value="UniProtKB-UniRule"/>
</dbReference>
<evidence type="ECO:0000256" key="10">
    <source>
        <dbReference type="RuleBase" id="RU362123"/>
    </source>
</evidence>
<dbReference type="GO" id="GO:0031992">
    <property type="term" value="F:energy transducer activity"/>
    <property type="evidence" value="ECO:0007669"/>
    <property type="project" value="InterPro"/>
</dbReference>
<evidence type="ECO:0000256" key="5">
    <source>
        <dbReference type="ARBA" id="ARBA00022519"/>
    </source>
</evidence>
<keyword evidence="10" id="KW-0735">Signal-anchor</keyword>
<comment type="subcellular location">
    <subcellularLocation>
        <location evidence="1 10">Cell inner membrane</location>
        <topology evidence="1 10">Single-pass membrane protein</topology>
        <orientation evidence="1 10">Periplasmic side</orientation>
    </subcellularLocation>
</comment>
<gene>
    <name evidence="13" type="ORF">EKJ_25970</name>
</gene>
<evidence type="ECO:0000256" key="6">
    <source>
        <dbReference type="ARBA" id="ARBA00022692"/>
    </source>
</evidence>